<evidence type="ECO:0000256" key="4">
    <source>
        <dbReference type="ARBA" id="ARBA00022989"/>
    </source>
</evidence>
<proteinExistence type="predicted"/>
<keyword evidence="2" id="KW-1003">Cell membrane</keyword>
<feature type="transmembrane region" description="Helical" evidence="6">
    <location>
        <begin position="174"/>
        <end position="192"/>
    </location>
</feature>
<name>A0A8S4C4P7_9ACAR</name>
<evidence type="ECO:0000256" key="5">
    <source>
        <dbReference type="ARBA" id="ARBA00023136"/>
    </source>
</evidence>
<evidence type="ECO:0000313" key="9">
    <source>
        <dbReference type="Proteomes" id="UP000837675"/>
    </source>
</evidence>
<evidence type="ECO:0000313" key="8">
    <source>
        <dbReference type="EMBL" id="CAG7591707.1"/>
    </source>
</evidence>
<evidence type="ECO:0000256" key="6">
    <source>
        <dbReference type="SAM" id="Phobius"/>
    </source>
</evidence>
<keyword evidence="3 6" id="KW-0812">Transmembrane</keyword>
<dbReference type="Proteomes" id="UP000837675">
    <property type="component" value="Unassembled WGS sequence"/>
</dbReference>
<dbReference type="PANTHER" id="PTHR42709:SF6">
    <property type="entry name" value="UNDECAPRENYL PHOSPHATE TRANSPORTER A"/>
    <property type="match status" value="1"/>
</dbReference>
<feature type="transmembrane region" description="Helical" evidence="6">
    <location>
        <begin position="139"/>
        <end position="162"/>
    </location>
</feature>
<keyword evidence="9" id="KW-1185">Reference proteome</keyword>
<organism evidence="8 9">
    <name type="scientific">Hyalomma marginatum</name>
    <dbReference type="NCBI Taxonomy" id="34627"/>
    <lineage>
        <taxon>Eukaryota</taxon>
        <taxon>Metazoa</taxon>
        <taxon>Ecdysozoa</taxon>
        <taxon>Arthropoda</taxon>
        <taxon>Chelicerata</taxon>
        <taxon>Arachnida</taxon>
        <taxon>Acari</taxon>
        <taxon>Parasitiformes</taxon>
        <taxon>Ixodida</taxon>
        <taxon>Ixodoidea</taxon>
        <taxon>Ixodidae</taxon>
        <taxon>Hyalomminae</taxon>
        <taxon>Hyalomma</taxon>
    </lineage>
</organism>
<dbReference type="EMBL" id="CAJVAF010000214">
    <property type="protein sequence ID" value="CAG7591707.1"/>
    <property type="molecule type" value="Genomic_DNA"/>
</dbReference>
<gene>
    <name evidence="8" type="ORF">MHYMCMPASI_00468</name>
</gene>
<feature type="transmembrane region" description="Helical" evidence="6">
    <location>
        <begin position="53"/>
        <end position="75"/>
    </location>
</feature>
<feature type="transmembrane region" description="Helical" evidence="6">
    <location>
        <begin position="12"/>
        <end position="33"/>
    </location>
</feature>
<evidence type="ECO:0000256" key="2">
    <source>
        <dbReference type="ARBA" id="ARBA00022475"/>
    </source>
</evidence>
<comment type="subcellular location">
    <subcellularLocation>
        <location evidence="1">Cell membrane</location>
        <topology evidence="1">Multi-pass membrane protein</topology>
    </subcellularLocation>
</comment>
<evidence type="ECO:0000256" key="1">
    <source>
        <dbReference type="ARBA" id="ARBA00004651"/>
    </source>
</evidence>
<dbReference type="InterPro" id="IPR051311">
    <property type="entry name" value="DedA_domain"/>
</dbReference>
<comment type="caution">
    <text evidence="8">The sequence shown here is derived from an EMBL/GenBank/DDBJ whole genome shotgun (WGS) entry which is preliminary data.</text>
</comment>
<evidence type="ECO:0000259" key="7">
    <source>
        <dbReference type="Pfam" id="PF09335"/>
    </source>
</evidence>
<keyword evidence="5 6" id="KW-0472">Membrane</keyword>
<dbReference type="InterPro" id="IPR032816">
    <property type="entry name" value="VTT_dom"/>
</dbReference>
<dbReference type="GO" id="GO:0005886">
    <property type="term" value="C:plasma membrane"/>
    <property type="evidence" value="ECO:0007669"/>
    <property type="project" value="UniProtKB-SubCell"/>
</dbReference>
<evidence type="ECO:0000256" key="3">
    <source>
        <dbReference type="ARBA" id="ARBA00022692"/>
    </source>
</evidence>
<accession>A0A8S4C4P7</accession>
<keyword evidence="4 6" id="KW-1133">Transmembrane helix</keyword>
<dbReference type="AlphaFoldDB" id="A0A8S4C4P7"/>
<sequence length="203" mass="23251">MYELFLRITEFVESLGYIGIFIMTFIEGTFIPIPSEITLIPAGYLAAKGHFHLGYILFWSILGTLSGALFSYYIALHFGRILLLKYGKYFLINEQKLKKIEAFFTKHGPISAFSGRMLPGIKHFISFPAGLGRMDVKKFTLYSAFGATFWVSIIVAVGYLIGDNEHLISRYIKQINIGLITFTVLLVVFYIWKLRYNKNQDTE</sequence>
<dbReference type="PANTHER" id="PTHR42709">
    <property type="entry name" value="ALKALINE PHOSPHATASE LIKE PROTEIN"/>
    <property type="match status" value="1"/>
</dbReference>
<feature type="domain" description="VTT" evidence="7">
    <location>
        <begin position="33"/>
        <end position="159"/>
    </location>
</feature>
<dbReference type="Pfam" id="PF09335">
    <property type="entry name" value="VTT_dom"/>
    <property type="match status" value="1"/>
</dbReference>
<reference evidence="8" key="1">
    <citation type="submission" date="2021-06" db="EMBL/GenBank/DDBJ databases">
        <authorList>
            <person name="Nardi T."/>
            <person name="Nardi T."/>
        </authorList>
    </citation>
    <scope>NUCLEOTIDE SEQUENCE</scope>
</reference>
<protein>
    <submittedName>
        <fullName evidence="8">DedA family protein</fullName>
    </submittedName>
</protein>